<evidence type="ECO:0000313" key="2">
    <source>
        <dbReference type="Proteomes" id="UP000285650"/>
    </source>
</evidence>
<dbReference type="Proteomes" id="UP000285650">
    <property type="component" value="Unassembled WGS sequence"/>
</dbReference>
<protein>
    <submittedName>
        <fullName evidence="1">Uncharacterized protein</fullName>
    </submittedName>
</protein>
<accession>A0A414LLQ5</accession>
<proteinExistence type="predicted"/>
<comment type="caution">
    <text evidence="1">The sequence shown here is derived from an EMBL/GenBank/DDBJ whole genome shotgun (WGS) entry which is preliminary data.</text>
</comment>
<dbReference type="EMBL" id="QSKV01000001">
    <property type="protein sequence ID" value="RHE95560.1"/>
    <property type="molecule type" value="Genomic_DNA"/>
</dbReference>
<sequence length="86" mass="10369">MIKVGYGWEVFMDEEMEKASFYINFPFDESLFFYRANLQTLLFLQKSYFIVTITSFSASRYSKHNGDIKIYYLTDNFCKEFTCEQK</sequence>
<organism evidence="1 2">
    <name type="scientific">Bacteroides intestinalis</name>
    <dbReference type="NCBI Taxonomy" id="329854"/>
    <lineage>
        <taxon>Bacteria</taxon>
        <taxon>Pseudomonadati</taxon>
        <taxon>Bacteroidota</taxon>
        <taxon>Bacteroidia</taxon>
        <taxon>Bacteroidales</taxon>
        <taxon>Bacteroidaceae</taxon>
        <taxon>Bacteroides</taxon>
    </lineage>
</organism>
<gene>
    <name evidence="1" type="ORF">DW712_02380</name>
</gene>
<dbReference type="AlphaFoldDB" id="A0A414LLQ5"/>
<evidence type="ECO:0000313" key="1">
    <source>
        <dbReference type="EMBL" id="RHE95560.1"/>
    </source>
</evidence>
<name>A0A414LLQ5_9BACE</name>
<reference evidence="1 2" key="1">
    <citation type="submission" date="2018-08" db="EMBL/GenBank/DDBJ databases">
        <title>A genome reference for cultivated species of the human gut microbiota.</title>
        <authorList>
            <person name="Zou Y."/>
            <person name="Xue W."/>
            <person name="Luo G."/>
        </authorList>
    </citation>
    <scope>NUCLEOTIDE SEQUENCE [LARGE SCALE GENOMIC DNA]</scope>
    <source>
        <strain evidence="1 2">AM27-17</strain>
    </source>
</reference>